<proteinExistence type="predicted"/>
<dbReference type="RefSeq" id="WP_107288635.1">
    <property type="nucleotide sequence ID" value="NZ_PYNF01000002.1"/>
</dbReference>
<reference evidence="1 2" key="1">
    <citation type="submission" date="2018-01" db="EMBL/GenBank/DDBJ databases">
        <title>Whole genome sequencing of Histamine producing bacteria.</title>
        <authorList>
            <person name="Butler K."/>
        </authorList>
    </citation>
    <scope>NUCLEOTIDE SEQUENCE [LARGE SCALE GENOMIC DNA]</scope>
    <source>
        <strain evidence="1 2">FS-7.2</strain>
    </source>
</reference>
<sequence length="279" mass="30619">MAEINLSKRHISYLLNDFGLNGFLQKFRSGDALNFIRWLGDSVDGEEDDSGLVVINVPNQYLKIAGYGASIIAYKITADSLGSIIPSKLIKQINDLGVSGGDTTVKETKLPSSANVDVWDGYDVLSLWVADVHKCIADRFDLIAEILEKSDIAPSGEGGFHPVFKIVSDSAQVSTGDTSVINIEPLISQYGDDILLFKNPTGATVGKGYPDFSTTGWRTVLFAIISVELANSYVAHCRKLSIINADVKTKTMMDVKYGDGWREAYYLLRDQLVEPRLIE</sequence>
<gene>
    <name evidence="1" type="ORF">C9J27_02455</name>
</gene>
<dbReference type="EMBL" id="PYNF01000002">
    <property type="protein sequence ID" value="PSV00908.1"/>
    <property type="molecule type" value="Genomic_DNA"/>
</dbReference>
<dbReference type="Proteomes" id="UP000241426">
    <property type="component" value="Unassembled WGS sequence"/>
</dbReference>
<protein>
    <submittedName>
        <fullName evidence="1">Uncharacterized protein</fullName>
    </submittedName>
</protein>
<dbReference type="AlphaFoldDB" id="A0A2T3KM95"/>
<organism evidence="1 2">
    <name type="scientific">Photobacterium kishitanii</name>
    <dbReference type="NCBI Taxonomy" id="318456"/>
    <lineage>
        <taxon>Bacteria</taxon>
        <taxon>Pseudomonadati</taxon>
        <taxon>Pseudomonadota</taxon>
        <taxon>Gammaproteobacteria</taxon>
        <taxon>Vibrionales</taxon>
        <taxon>Vibrionaceae</taxon>
        <taxon>Photobacterium</taxon>
    </lineage>
</organism>
<evidence type="ECO:0000313" key="1">
    <source>
        <dbReference type="EMBL" id="PSV00908.1"/>
    </source>
</evidence>
<evidence type="ECO:0000313" key="2">
    <source>
        <dbReference type="Proteomes" id="UP000241426"/>
    </source>
</evidence>
<comment type="caution">
    <text evidence="1">The sequence shown here is derived from an EMBL/GenBank/DDBJ whole genome shotgun (WGS) entry which is preliminary data.</text>
</comment>
<name>A0A2T3KM95_9GAMM</name>
<accession>A0A2T3KM95</accession>